<accession>A0ABX2E992</accession>
<gene>
    <name evidence="1" type="ORF">HLB44_00800</name>
</gene>
<dbReference type="EMBL" id="JABRWJ010000001">
    <property type="protein sequence ID" value="NRF65511.1"/>
    <property type="molecule type" value="Genomic_DNA"/>
</dbReference>
<comment type="caution">
    <text evidence="1">The sequence shown here is derived from an EMBL/GenBank/DDBJ whole genome shotgun (WGS) entry which is preliminary data.</text>
</comment>
<proteinExistence type="predicted"/>
<sequence>MANPWLKKNPFMSMWLSGANAAAGSLRGHAAAQAKRQTTTAITKATRDIFDIWTAGLMPAPVKTRKRRR</sequence>
<evidence type="ECO:0000313" key="1">
    <source>
        <dbReference type="EMBL" id="NRF65511.1"/>
    </source>
</evidence>
<protein>
    <submittedName>
        <fullName evidence="1">Uncharacterized protein</fullName>
    </submittedName>
</protein>
<evidence type="ECO:0000313" key="2">
    <source>
        <dbReference type="Proteomes" id="UP000737171"/>
    </source>
</evidence>
<dbReference type="RefSeq" id="WP_173119619.1">
    <property type="nucleotide sequence ID" value="NZ_JABRWJ010000001.1"/>
</dbReference>
<name>A0ABX2E992_9BURK</name>
<organism evidence="1 2">
    <name type="scientific">Pseudaquabacterium terrae</name>
    <dbReference type="NCBI Taxonomy" id="2732868"/>
    <lineage>
        <taxon>Bacteria</taxon>
        <taxon>Pseudomonadati</taxon>
        <taxon>Pseudomonadota</taxon>
        <taxon>Betaproteobacteria</taxon>
        <taxon>Burkholderiales</taxon>
        <taxon>Sphaerotilaceae</taxon>
        <taxon>Pseudaquabacterium</taxon>
    </lineage>
</organism>
<reference evidence="1 2" key="1">
    <citation type="submission" date="2020-05" db="EMBL/GenBank/DDBJ databases">
        <title>Aquincola sp. isolate from soil.</title>
        <authorList>
            <person name="Han J."/>
            <person name="Kim D.-U."/>
        </authorList>
    </citation>
    <scope>NUCLEOTIDE SEQUENCE [LARGE SCALE GENOMIC DNA]</scope>
    <source>
        <strain evidence="1 2">S2</strain>
    </source>
</reference>
<keyword evidence="2" id="KW-1185">Reference proteome</keyword>
<dbReference type="Proteomes" id="UP000737171">
    <property type="component" value="Unassembled WGS sequence"/>
</dbReference>